<dbReference type="Gene3D" id="2.10.25.10">
    <property type="entry name" value="Laminin"/>
    <property type="match status" value="1"/>
</dbReference>
<keyword evidence="19" id="KW-1185">Reference proteome</keyword>
<dbReference type="SMART" id="SM00179">
    <property type="entry name" value="EGF_CA"/>
    <property type="match status" value="1"/>
</dbReference>
<dbReference type="Pfam" id="PF00082">
    <property type="entry name" value="Peptidase_S8"/>
    <property type="match status" value="1"/>
</dbReference>
<dbReference type="Pfam" id="PF00008">
    <property type="entry name" value="EGF"/>
    <property type="match status" value="1"/>
</dbReference>
<keyword evidence="9" id="KW-0106">Calcium</keyword>
<reference evidence="18" key="1">
    <citation type="submission" date="2018-11" db="EMBL/GenBank/DDBJ databases">
        <authorList>
            <person name="Alioto T."/>
            <person name="Alioto T."/>
        </authorList>
    </citation>
    <scope>NUCLEOTIDE SEQUENCE</scope>
</reference>
<dbReference type="GO" id="GO:0005802">
    <property type="term" value="C:trans-Golgi network"/>
    <property type="evidence" value="ECO:0007669"/>
    <property type="project" value="TreeGrafter"/>
</dbReference>
<keyword evidence="8 13" id="KW-0720">Serine protease</keyword>
<dbReference type="PROSITE" id="PS00138">
    <property type="entry name" value="SUBTILASE_SER"/>
    <property type="match status" value="1"/>
</dbReference>
<dbReference type="CDD" id="cd00054">
    <property type="entry name" value="EGF_CA"/>
    <property type="match status" value="1"/>
</dbReference>
<dbReference type="InterPro" id="IPR001881">
    <property type="entry name" value="EGF-like_Ca-bd_dom"/>
</dbReference>
<evidence type="ECO:0000256" key="1">
    <source>
        <dbReference type="ARBA" id="ARBA00005325"/>
    </source>
</evidence>
<evidence type="ECO:0000256" key="8">
    <source>
        <dbReference type="ARBA" id="ARBA00022825"/>
    </source>
</evidence>
<protein>
    <submittedName>
        <fullName evidence="18">Proprotein convertase subtilisin/kexin type 5</fullName>
        <ecNumber evidence="18">3.4.21.-</ecNumber>
    </submittedName>
</protein>
<dbReference type="OrthoDB" id="300641at2759"/>
<dbReference type="Gene3D" id="2.60.120.260">
    <property type="entry name" value="Galactose-binding domain-like"/>
    <property type="match status" value="1"/>
</dbReference>
<evidence type="ECO:0000259" key="17">
    <source>
        <dbReference type="PROSITE" id="PS51829"/>
    </source>
</evidence>
<keyword evidence="4" id="KW-0165">Cleavage on pair of basic residues</keyword>
<evidence type="ECO:0000256" key="14">
    <source>
        <dbReference type="SAM" id="MobiDB-lite"/>
    </source>
</evidence>
<feature type="compositionally biased region" description="Acidic residues" evidence="14">
    <location>
        <begin position="59"/>
        <end position="77"/>
    </location>
</feature>
<keyword evidence="15" id="KW-1133">Transmembrane helix</keyword>
<keyword evidence="6" id="KW-0677">Repeat</keyword>
<keyword evidence="3 13" id="KW-0645">Protease</keyword>
<dbReference type="PROSITE" id="PS00136">
    <property type="entry name" value="SUBTILASE_ASP"/>
    <property type="match status" value="1"/>
</dbReference>
<dbReference type="InterPro" id="IPR023827">
    <property type="entry name" value="Peptidase_S8_Asp-AS"/>
</dbReference>
<feature type="active site" description="Charge relay system" evidence="11 13">
    <location>
        <position position="279"/>
    </location>
</feature>
<name>A0A8B6G947_MYTGA</name>
<dbReference type="InterPro" id="IPR015500">
    <property type="entry name" value="Peptidase_S8_subtilisin-rel"/>
</dbReference>
<dbReference type="InterPro" id="IPR000209">
    <property type="entry name" value="Peptidase_S8/S53_dom"/>
</dbReference>
<evidence type="ECO:0000256" key="11">
    <source>
        <dbReference type="PIRSR" id="PIRSR615500-1"/>
    </source>
</evidence>
<evidence type="ECO:0000256" key="5">
    <source>
        <dbReference type="ARBA" id="ARBA00022729"/>
    </source>
</evidence>
<dbReference type="PROSITE" id="PS51892">
    <property type="entry name" value="SUBTILASE"/>
    <property type="match status" value="1"/>
</dbReference>
<dbReference type="PANTHER" id="PTHR42884">
    <property type="entry name" value="PROPROTEIN CONVERTASE SUBTILISIN/KEXIN-RELATED"/>
    <property type="match status" value="1"/>
</dbReference>
<dbReference type="FunFam" id="2.10.25.10:FF:000066">
    <property type="entry name" value="FAT atypical cadherin 4"/>
    <property type="match status" value="1"/>
</dbReference>
<evidence type="ECO:0000256" key="10">
    <source>
        <dbReference type="ARBA" id="ARBA00023157"/>
    </source>
</evidence>
<dbReference type="InterPro" id="IPR000742">
    <property type="entry name" value="EGF"/>
</dbReference>
<keyword evidence="15" id="KW-0812">Transmembrane</keyword>
<accession>A0A8B6G947</accession>
<feature type="domain" description="P/Homo B" evidence="17">
    <location>
        <begin position="356"/>
        <end position="504"/>
    </location>
</feature>
<dbReference type="PROSITE" id="PS00137">
    <property type="entry name" value="SUBTILASE_HIS"/>
    <property type="match status" value="1"/>
</dbReference>
<dbReference type="PROSITE" id="PS00022">
    <property type="entry name" value="EGF_1"/>
    <property type="match status" value="1"/>
</dbReference>
<evidence type="ECO:0000256" key="15">
    <source>
        <dbReference type="SAM" id="Phobius"/>
    </source>
</evidence>
<gene>
    <name evidence="18" type="ORF">MGAL_10B023911</name>
</gene>
<evidence type="ECO:0000256" key="6">
    <source>
        <dbReference type="ARBA" id="ARBA00022737"/>
    </source>
</evidence>
<dbReference type="EC" id="3.4.21.-" evidence="18"/>
<dbReference type="GO" id="GO:0004252">
    <property type="term" value="F:serine-type endopeptidase activity"/>
    <property type="evidence" value="ECO:0007669"/>
    <property type="project" value="UniProtKB-UniRule"/>
</dbReference>
<dbReference type="InterPro" id="IPR022398">
    <property type="entry name" value="Peptidase_S8_His-AS"/>
</dbReference>
<feature type="domain" description="EGF-like" evidence="16">
    <location>
        <begin position="461"/>
        <end position="497"/>
    </location>
</feature>
<dbReference type="GO" id="GO:0000139">
    <property type="term" value="C:Golgi membrane"/>
    <property type="evidence" value="ECO:0007669"/>
    <property type="project" value="TreeGrafter"/>
</dbReference>
<feature type="disulfide bond" evidence="12">
    <location>
        <begin position="487"/>
        <end position="496"/>
    </location>
</feature>
<proteinExistence type="inferred from homology"/>
<dbReference type="SUPFAM" id="SSF52743">
    <property type="entry name" value="Subtilisin-like"/>
    <property type="match status" value="1"/>
</dbReference>
<feature type="region of interest" description="Disordered" evidence="14">
    <location>
        <begin position="53"/>
        <end position="85"/>
    </location>
</feature>
<feature type="transmembrane region" description="Helical" evidence="15">
    <location>
        <begin position="696"/>
        <end position="722"/>
    </location>
</feature>
<dbReference type="PRINTS" id="PR00723">
    <property type="entry name" value="SUBTILISIN"/>
</dbReference>
<dbReference type="InterPro" id="IPR008979">
    <property type="entry name" value="Galactose-bd-like_sf"/>
</dbReference>
<dbReference type="PROSITE" id="PS50026">
    <property type="entry name" value="EGF_3"/>
    <property type="match status" value="1"/>
</dbReference>
<organism evidence="18 19">
    <name type="scientific">Mytilus galloprovincialis</name>
    <name type="common">Mediterranean mussel</name>
    <dbReference type="NCBI Taxonomy" id="29158"/>
    <lineage>
        <taxon>Eukaryota</taxon>
        <taxon>Metazoa</taxon>
        <taxon>Spiralia</taxon>
        <taxon>Lophotrochozoa</taxon>
        <taxon>Mollusca</taxon>
        <taxon>Bivalvia</taxon>
        <taxon>Autobranchia</taxon>
        <taxon>Pteriomorphia</taxon>
        <taxon>Mytilida</taxon>
        <taxon>Mytiloidea</taxon>
        <taxon>Mytilidae</taxon>
        <taxon>Mytilinae</taxon>
        <taxon>Mytilus</taxon>
    </lineage>
</organism>
<dbReference type="CDD" id="cd04059">
    <property type="entry name" value="Peptidases_S8_Protein_convertases_Kexins_Furin-like"/>
    <property type="match status" value="1"/>
</dbReference>
<keyword evidence="7 13" id="KW-0378">Hydrolase</keyword>
<evidence type="ECO:0000256" key="7">
    <source>
        <dbReference type="ARBA" id="ARBA00022801"/>
    </source>
</evidence>
<dbReference type="GO" id="GO:0016485">
    <property type="term" value="P:protein processing"/>
    <property type="evidence" value="ECO:0007669"/>
    <property type="project" value="TreeGrafter"/>
</dbReference>
<dbReference type="Pfam" id="PF01483">
    <property type="entry name" value="P_proprotein"/>
    <property type="match status" value="1"/>
</dbReference>
<dbReference type="GO" id="GO:0005509">
    <property type="term" value="F:calcium ion binding"/>
    <property type="evidence" value="ECO:0007669"/>
    <property type="project" value="InterPro"/>
</dbReference>
<evidence type="ECO:0000256" key="3">
    <source>
        <dbReference type="ARBA" id="ARBA00022670"/>
    </source>
</evidence>
<dbReference type="InterPro" id="IPR002884">
    <property type="entry name" value="P_dom"/>
</dbReference>
<evidence type="ECO:0000256" key="2">
    <source>
        <dbReference type="ARBA" id="ARBA00022536"/>
    </source>
</evidence>
<dbReference type="InterPro" id="IPR023828">
    <property type="entry name" value="Peptidase_S8_Ser-AS"/>
</dbReference>
<dbReference type="InterPro" id="IPR034182">
    <property type="entry name" value="Kexin/furin"/>
</dbReference>
<dbReference type="PROSITE" id="PS51829">
    <property type="entry name" value="P_HOMO_B"/>
    <property type="match status" value="1"/>
</dbReference>
<evidence type="ECO:0000256" key="12">
    <source>
        <dbReference type="PROSITE-ProRule" id="PRU00076"/>
    </source>
</evidence>
<evidence type="ECO:0000313" key="18">
    <source>
        <dbReference type="EMBL" id="VDI60663.1"/>
    </source>
</evidence>
<evidence type="ECO:0000256" key="13">
    <source>
        <dbReference type="PROSITE-ProRule" id="PRU01240"/>
    </source>
</evidence>
<dbReference type="SUPFAM" id="SSF57196">
    <property type="entry name" value="EGF/Laminin"/>
    <property type="match status" value="1"/>
</dbReference>
<dbReference type="Gene3D" id="3.40.50.200">
    <property type="entry name" value="Peptidase S8/S53 domain"/>
    <property type="match status" value="1"/>
</dbReference>
<dbReference type="SMART" id="SM00181">
    <property type="entry name" value="EGF"/>
    <property type="match status" value="1"/>
</dbReference>
<keyword evidence="10 12" id="KW-1015">Disulfide bond</keyword>
<evidence type="ECO:0000259" key="16">
    <source>
        <dbReference type="PROSITE" id="PS50026"/>
    </source>
</evidence>
<feature type="active site" description="Charge relay system" evidence="11 13">
    <location>
        <position position="86"/>
    </location>
</feature>
<comment type="caution">
    <text evidence="18">The sequence shown here is derived from an EMBL/GenBank/DDBJ whole genome shotgun (WGS) entry which is preliminary data.</text>
</comment>
<keyword evidence="2 12" id="KW-0245">EGF-like domain</keyword>
<feature type="region of interest" description="Disordered" evidence="14">
    <location>
        <begin position="576"/>
        <end position="601"/>
    </location>
</feature>
<sequence>METPLLHLESLQSLKNDKNNDEIVPSMRISSAWSAGYNGDGVVIAVVDDGVETTHPDIDDNLDTDNDYDYYDDDDDPSPANKFDSHGTQISGLLAAEKDNGQCSLGVAYGSTILGVRVIGGPGVTDVEEAQSLRHYVQGVDIYSMSWGPPDGYGFSTLGTLATEAIREGITTGRNGKGSIYVWAAGNGALDDNCNGDGYVNSIYTIGITGAQSGENAYYSEVCAAALAATYGGSSQDRYLVSICTISITGAQSGKNAYCSETTTSINSSCTSDYIEGTSYSCPIAAGIISLALQANTNLTWRDVQYIIVLSSDRYDLNDTYSSWQTNGAYKQVSQVLGFGLMNAADMVYYAQHWTNVPEQLYCVTNTHFPKIMTTANETSVAKTLIKSTMCSLSYIEHVTATVSFSYDRYRGLTEIFLVSPSGTESHLLTNRGKDAVRYQEAGNLTWTFMSVHYWGENPIDFDQCSSTPCENNGKCMSVLYSYICNCTADYTGANCKHKKTQSDCNGDSNVTDCEQDEIKYNNATDYYNSTDFEEGINTRNCTNNFSSIVCDPEINQSNYTYDNNGTTLDGVNKTSSSNYTNDNNGTTLDGVNKTSPTNCTNNSTDKNPECMHNNYTDIHNITDYNRAGFNSSNCTGSSDDIDCSSLQTNNTSNCTSMINKTECDIKLDKTNCSHNFSQFECTNDRNSEESNKTTYSLMIVILLSSIVSMSVIITLLVAAFYKPNMPSSINLPTVSNRYRVEPT</sequence>
<dbReference type="EMBL" id="UYJE01008064">
    <property type="protein sequence ID" value="VDI60663.1"/>
    <property type="molecule type" value="Genomic_DNA"/>
</dbReference>
<dbReference type="AlphaFoldDB" id="A0A8B6G947"/>
<comment type="caution">
    <text evidence="12">Lacks conserved residue(s) required for the propagation of feature annotation.</text>
</comment>
<dbReference type="PANTHER" id="PTHR42884:SF14">
    <property type="entry name" value="NEUROENDOCRINE CONVERTASE 1"/>
    <property type="match status" value="1"/>
</dbReference>
<evidence type="ECO:0000256" key="4">
    <source>
        <dbReference type="ARBA" id="ARBA00022685"/>
    </source>
</evidence>
<keyword evidence="15" id="KW-0472">Membrane</keyword>
<comment type="similarity">
    <text evidence="1">Belongs to the peptidase S8 family. Furin subfamily.</text>
</comment>
<feature type="active site" description="Charge relay system" evidence="11 13">
    <location>
        <position position="48"/>
    </location>
</feature>
<dbReference type="InterPro" id="IPR036852">
    <property type="entry name" value="Peptidase_S8/S53_dom_sf"/>
</dbReference>
<evidence type="ECO:0000256" key="9">
    <source>
        <dbReference type="ARBA" id="ARBA00022837"/>
    </source>
</evidence>
<dbReference type="SUPFAM" id="SSF49785">
    <property type="entry name" value="Galactose-binding domain-like"/>
    <property type="match status" value="1"/>
</dbReference>
<evidence type="ECO:0000313" key="19">
    <source>
        <dbReference type="Proteomes" id="UP000596742"/>
    </source>
</evidence>
<dbReference type="Proteomes" id="UP000596742">
    <property type="component" value="Unassembled WGS sequence"/>
</dbReference>
<keyword evidence="5" id="KW-0732">Signal</keyword>